<reference evidence="2 3" key="1">
    <citation type="journal article" date="2018" name="Int. J. Syst. Evol. Microbiol.">
        <title>Uliginosibacterium sediminicola sp. nov., isolated from freshwater sediment.</title>
        <authorList>
            <person name="Hwang W.M."/>
            <person name="Kim S.M."/>
            <person name="Kang K."/>
            <person name="Ahn T.Y."/>
        </authorList>
    </citation>
    <scope>NUCLEOTIDE SEQUENCE [LARGE SCALE GENOMIC DNA]</scope>
    <source>
        <strain evidence="2 3">M1-21</strain>
    </source>
</reference>
<dbReference type="SUPFAM" id="SSF53850">
    <property type="entry name" value="Periplasmic binding protein-like II"/>
    <property type="match status" value="1"/>
</dbReference>
<organism evidence="2 3">
    <name type="scientific">Uliginosibacterium sediminicola</name>
    <dbReference type="NCBI Taxonomy" id="2024550"/>
    <lineage>
        <taxon>Bacteria</taxon>
        <taxon>Pseudomonadati</taxon>
        <taxon>Pseudomonadota</taxon>
        <taxon>Betaproteobacteria</taxon>
        <taxon>Rhodocyclales</taxon>
        <taxon>Zoogloeaceae</taxon>
        <taxon>Uliginosibacterium</taxon>
    </lineage>
</organism>
<dbReference type="EMBL" id="JBDIVE010000001">
    <property type="protein sequence ID" value="MEN3067386.1"/>
    <property type="molecule type" value="Genomic_DNA"/>
</dbReference>
<evidence type="ECO:0000313" key="2">
    <source>
        <dbReference type="EMBL" id="MEN3067386.1"/>
    </source>
</evidence>
<keyword evidence="3" id="KW-1185">Reference proteome</keyword>
<proteinExistence type="predicted"/>
<accession>A0ABU9YUH9</accession>
<comment type="caution">
    <text evidence="2">The sequence shown here is derived from an EMBL/GenBank/DDBJ whole genome shotgun (WGS) entry which is preliminary data.</text>
</comment>
<gene>
    <name evidence="2" type="ORF">ABDB84_02775</name>
</gene>
<dbReference type="Proteomes" id="UP001410394">
    <property type="component" value="Unassembled WGS sequence"/>
</dbReference>
<dbReference type="InterPro" id="IPR011972">
    <property type="entry name" value="CHP02285"/>
</dbReference>
<feature type="signal peptide" evidence="1">
    <location>
        <begin position="1"/>
        <end position="26"/>
    </location>
</feature>
<feature type="chain" id="PRO_5045649458" evidence="1">
    <location>
        <begin position="27"/>
        <end position="300"/>
    </location>
</feature>
<dbReference type="NCBIfam" id="TIGR02285">
    <property type="entry name" value="TIGR02285 family protein"/>
    <property type="match status" value="1"/>
</dbReference>
<evidence type="ECO:0000313" key="3">
    <source>
        <dbReference type="Proteomes" id="UP001410394"/>
    </source>
</evidence>
<keyword evidence="1" id="KW-0732">Signal</keyword>
<dbReference type="RefSeq" id="WP_345918153.1">
    <property type="nucleotide sequence ID" value="NZ_JBDIVE010000001.1"/>
</dbReference>
<protein>
    <submittedName>
        <fullName evidence="2">TIGR02285 family protein</fullName>
    </submittedName>
</protein>
<evidence type="ECO:0000256" key="1">
    <source>
        <dbReference type="SAM" id="SignalP"/>
    </source>
</evidence>
<sequence length="300" mass="34132">MSKRLHAGLIALAMLCALLASMPLQAADPRQLTWCEFDLPPMYVPDLPRIGKGSVDRQVAFLISKLPEYDHRVQLSNLARVAEQMRKHEQVVCAGLQKNEERETYMYFSEAFMATAAPKLLLQRRTLERMKSFLNSAGEVRLQDVIERSTLVLGLTAGRSYGRRVDELLSRYSSGHPRIMLRQSGADLSQGVARMMALQRVDYTIAFSSEIPLMRDAASQPGSENELLTLPLEGMPRYVPVYITAPRDEWGLRFITRINALLRQYWADPEFRRYAHLGQDPATREAAEAALREINPNLRR</sequence>
<name>A0ABU9YUH9_9RHOO</name>